<gene>
    <name evidence="2" type="primary">LOC109113990</name>
</gene>
<dbReference type="GeneID" id="109113990"/>
<organism evidence="1 2">
    <name type="scientific">Nelumbo nucifera</name>
    <name type="common">Sacred lotus</name>
    <dbReference type="NCBI Taxonomy" id="4432"/>
    <lineage>
        <taxon>Eukaryota</taxon>
        <taxon>Viridiplantae</taxon>
        <taxon>Streptophyta</taxon>
        <taxon>Embryophyta</taxon>
        <taxon>Tracheophyta</taxon>
        <taxon>Spermatophyta</taxon>
        <taxon>Magnoliopsida</taxon>
        <taxon>Proteales</taxon>
        <taxon>Nelumbonaceae</taxon>
        <taxon>Nelumbo</taxon>
    </lineage>
</organism>
<dbReference type="InParanoid" id="A0A1U8PYA2"/>
<name>A0A1U8PYA2_NELNU</name>
<sequence length="192" mass="21100">MENNPQKCRHRYLGIGMTDGNNSSVLDSNRSITDRSKVHVQNRDIGFLVPETIQDQETPVSDSESGICGASLQGSRIFGGDGMIRLEGGDKEHNNIKQRFLLGMRSVGRHTEVVRIHKNSFSNFLGRTRIQSFGIFSGAITQKCHGNANIKYVWYGTSKDGIEGSFLMVLGSVGGLRTIDCMVLGSSRTIDC</sequence>
<evidence type="ECO:0000313" key="1">
    <source>
        <dbReference type="Proteomes" id="UP000189703"/>
    </source>
</evidence>
<dbReference type="Proteomes" id="UP000189703">
    <property type="component" value="Unplaced"/>
</dbReference>
<dbReference type="PANTHER" id="PTHR32263">
    <property type="entry name" value="INACTIVE POLY [ADP-RIBOSE] POLYMERASE SRO4-RELATED"/>
    <property type="match status" value="1"/>
</dbReference>
<proteinExistence type="predicted"/>
<dbReference type="KEGG" id="nnu:109113990"/>
<dbReference type="AlphaFoldDB" id="A0A1U8PYA2"/>
<dbReference type="Gene3D" id="3.90.228.10">
    <property type="match status" value="1"/>
</dbReference>
<dbReference type="InterPro" id="IPR044964">
    <property type="entry name" value="RCD1/SRO1-5"/>
</dbReference>
<dbReference type="OMA" id="ANIKYVW"/>
<accession>A0A1U8PYA2</accession>
<evidence type="ECO:0000313" key="2">
    <source>
        <dbReference type="RefSeq" id="XP_019051527.1"/>
    </source>
</evidence>
<keyword evidence="1" id="KW-1185">Reference proteome</keyword>
<protein>
    <submittedName>
        <fullName evidence="2">Probable inactive poly [ADP-ribose] polymerase SRO2</fullName>
    </submittedName>
</protein>
<dbReference type="PANTHER" id="PTHR32263:SF12">
    <property type="entry name" value="INACTIVE POLY [ADP-RIBOSE] POLYMERASE SRO4-RELATED"/>
    <property type="match status" value="1"/>
</dbReference>
<dbReference type="RefSeq" id="XP_019051527.1">
    <property type="nucleotide sequence ID" value="XM_019195982.1"/>
</dbReference>
<reference evidence="2" key="1">
    <citation type="submission" date="2025-08" db="UniProtKB">
        <authorList>
            <consortium name="RefSeq"/>
        </authorList>
    </citation>
    <scope>IDENTIFICATION</scope>
</reference>
<dbReference type="OrthoDB" id="1746122at2759"/>